<dbReference type="GO" id="GO:0016887">
    <property type="term" value="F:ATP hydrolysis activity"/>
    <property type="evidence" value="ECO:0007669"/>
    <property type="project" value="InterPro"/>
</dbReference>
<dbReference type="GO" id="GO:0005524">
    <property type="term" value="F:ATP binding"/>
    <property type="evidence" value="ECO:0007669"/>
    <property type="project" value="UniProtKB-KW"/>
</dbReference>
<organism evidence="8 9">
    <name type="scientific">Enterospora canceri</name>
    <dbReference type="NCBI Taxonomy" id="1081671"/>
    <lineage>
        <taxon>Eukaryota</taxon>
        <taxon>Fungi</taxon>
        <taxon>Fungi incertae sedis</taxon>
        <taxon>Microsporidia</taxon>
        <taxon>Enterocytozoonidae</taxon>
        <taxon>Enterospora</taxon>
    </lineage>
</organism>
<protein>
    <submittedName>
        <fullName evidence="8">TCPE</fullName>
    </submittedName>
</protein>
<evidence type="ECO:0000313" key="8">
    <source>
        <dbReference type="EMBL" id="ORD93534.1"/>
    </source>
</evidence>
<keyword evidence="6 7" id="KW-0143">Chaperone</keyword>
<keyword evidence="5 7" id="KW-0067">ATP-binding</keyword>
<dbReference type="Gene3D" id="3.30.260.10">
    <property type="entry name" value="TCP-1-like chaperonin intermediate domain"/>
    <property type="match status" value="1"/>
</dbReference>
<evidence type="ECO:0000313" key="9">
    <source>
        <dbReference type="Proteomes" id="UP000192639"/>
    </source>
</evidence>
<dbReference type="Proteomes" id="UP000192639">
    <property type="component" value="Unassembled WGS sequence"/>
</dbReference>
<proteinExistence type="inferred from homology"/>
<dbReference type="GO" id="GO:0051082">
    <property type="term" value="F:unfolded protein binding"/>
    <property type="evidence" value="ECO:0007669"/>
    <property type="project" value="InterPro"/>
</dbReference>
<dbReference type="AlphaFoldDB" id="A0A1Y1S5V0"/>
<dbReference type="GO" id="GO:0005832">
    <property type="term" value="C:chaperonin-containing T-complex"/>
    <property type="evidence" value="ECO:0007669"/>
    <property type="project" value="UniProtKB-ARBA"/>
</dbReference>
<dbReference type="SUPFAM" id="SSF48592">
    <property type="entry name" value="GroEL equatorial domain-like"/>
    <property type="match status" value="1"/>
</dbReference>
<dbReference type="PRINTS" id="PR00304">
    <property type="entry name" value="TCOMPLEXTCP1"/>
</dbReference>
<evidence type="ECO:0000256" key="1">
    <source>
        <dbReference type="ARBA" id="ARBA00002912"/>
    </source>
</evidence>
<evidence type="ECO:0000256" key="6">
    <source>
        <dbReference type="ARBA" id="ARBA00023186"/>
    </source>
</evidence>
<dbReference type="InterPro" id="IPR002194">
    <property type="entry name" value="Chaperonin_TCP-1_CS"/>
</dbReference>
<dbReference type="InterPro" id="IPR027413">
    <property type="entry name" value="GROEL-like_equatorial_sf"/>
</dbReference>
<name>A0A1Y1S5V0_9MICR</name>
<comment type="subunit">
    <text evidence="3">Component of the T-complex protein 1 (TCP1) complex.</text>
</comment>
<dbReference type="InterPro" id="IPR027410">
    <property type="entry name" value="TCP-1-like_intermed_sf"/>
</dbReference>
<dbReference type="Gene3D" id="3.50.7.10">
    <property type="entry name" value="GroEL"/>
    <property type="match status" value="1"/>
</dbReference>
<comment type="function">
    <text evidence="1">Molecular chaperone; assists the folding of proteins upon ATP hydrolysis.</text>
</comment>
<dbReference type="Pfam" id="PF00118">
    <property type="entry name" value="Cpn60_TCP1"/>
    <property type="match status" value="1"/>
</dbReference>
<dbReference type="EMBL" id="LWDP01000071">
    <property type="protein sequence ID" value="ORD93534.1"/>
    <property type="molecule type" value="Genomic_DNA"/>
</dbReference>
<reference evidence="8 9" key="1">
    <citation type="journal article" date="2017" name="Environ. Microbiol.">
        <title>Decay of the glycolytic pathway and adaptation to intranuclear parasitism within Enterocytozoonidae microsporidia.</title>
        <authorList>
            <person name="Wiredu Boakye D."/>
            <person name="Jaroenlak P."/>
            <person name="Prachumwat A."/>
            <person name="Williams T.A."/>
            <person name="Bateman K.S."/>
            <person name="Itsathitphaisarn O."/>
            <person name="Sritunyalucksana K."/>
            <person name="Paszkiewicz K.H."/>
            <person name="Moore K.A."/>
            <person name="Stentiford G.D."/>
            <person name="Williams B.A."/>
        </authorList>
    </citation>
    <scope>NUCLEOTIDE SEQUENCE [LARGE SCALE GENOMIC DNA]</scope>
    <source>
        <strain evidence="8 9">GB1</strain>
    </source>
</reference>
<keyword evidence="9" id="KW-1185">Reference proteome</keyword>
<dbReference type="PROSITE" id="PS00750">
    <property type="entry name" value="TCP1_1"/>
    <property type="match status" value="1"/>
</dbReference>
<dbReference type="VEuPathDB" id="MicrosporidiaDB:ECANGB1_2046"/>
<evidence type="ECO:0000256" key="3">
    <source>
        <dbReference type="ARBA" id="ARBA00011381"/>
    </source>
</evidence>
<dbReference type="SUPFAM" id="SSF52029">
    <property type="entry name" value="GroEL apical domain-like"/>
    <property type="match status" value="1"/>
</dbReference>
<comment type="similarity">
    <text evidence="2 7">Belongs to the TCP-1 chaperonin family.</text>
</comment>
<dbReference type="OrthoDB" id="10248520at2759"/>
<evidence type="ECO:0000256" key="4">
    <source>
        <dbReference type="ARBA" id="ARBA00022741"/>
    </source>
</evidence>
<dbReference type="InterPro" id="IPR017998">
    <property type="entry name" value="Chaperone_TCP-1"/>
</dbReference>
<gene>
    <name evidence="8" type="primary">TCPE</name>
    <name evidence="8" type="ORF">ECANGB1_2046</name>
</gene>
<evidence type="ECO:0000256" key="5">
    <source>
        <dbReference type="ARBA" id="ARBA00022840"/>
    </source>
</evidence>
<dbReference type="Gene3D" id="1.10.560.10">
    <property type="entry name" value="GroEL-like equatorial domain"/>
    <property type="match status" value="1"/>
</dbReference>
<evidence type="ECO:0000256" key="7">
    <source>
        <dbReference type="RuleBase" id="RU004187"/>
    </source>
</evidence>
<sequence length="545" mass="59468">MKNETEMSHGTRMISDEFGLSFGIQAEEVDATGLGCVEANARALQKMARMLRSSLGPNGMDKLIVSCDGIITMTNDGATIVDEYVARNSGCLMELVRGLSRSQDDEVGDGTTSIILFANALLQEALRLLRMEMHPVRVAEGFSSVLNYVEEEMGGLSQQIGTERRRFSLAAVNSALSSKIASVYGGMGAVCVDAVEAVADSGRNDVDLTRVNVKMVRGGSINQTELISGVLVEKEAVAEDVLLSRVAKKGELRLCLLACPFEPPRLKTKSSLLVTNADEYRKLGEYERGVFREMIQKVKESGADLVLCQWGFDDEATSMLVEAEMPAVRWVGGHELGHIAALSGGRIVSRFDSLEPASLGSARISLKNIGTENEKWICVQKEGSKIATILVRSSNRILSEEVERSIRDGLCAARNIVVADAVVYGGGSLELSLYRKMNQFDSGKEDHILKLMKAEDVSCFRAFSRALLEIPLVLAQNAGQEAECVEKLLNSGNDHWIGVSREMGKAFGDMKAEGVFESIGSKKRQYRMATDFVNSILKISDVIRR</sequence>
<dbReference type="GO" id="GO:0140662">
    <property type="term" value="F:ATP-dependent protein folding chaperone"/>
    <property type="evidence" value="ECO:0007669"/>
    <property type="project" value="InterPro"/>
</dbReference>
<dbReference type="InterPro" id="IPR002423">
    <property type="entry name" value="Cpn60/GroEL/TCP-1"/>
</dbReference>
<dbReference type="InterPro" id="IPR027409">
    <property type="entry name" value="GroEL-like_apical_dom_sf"/>
</dbReference>
<dbReference type="PANTHER" id="PTHR11353">
    <property type="entry name" value="CHAPERONIN"/>
    <property type="match status" value="1"/>
</dbReference>
<evidence type="ECO:0000256" key="2">
    <source>
        <dbReference type="ARBA" id="ARBA00008020"/>
    </source>
</evidence>
<comment type="caution">
    <text evidence="8">The sequence shown here is derived from an EMBL/GenBank/DDBJ whole genome shotgun (WGS) entry which is preliminary data.</text>
</comment>
<dbReference type="PROSITE" id="PS00995">
    <property type="entry name" value="TCP1_3"/>
    <property type="match status" value="1"/>
</dbReference>
<accession>A0A1Y1S5V0</accession>
<keyword evidence="4 7" id="KW-0547">Nucleotide-binding</keyword>
<dbReference type="SUPFAM" id="SSF54849">
    <property type="entry name" value="GroEL-intermediate domain like"/>
    <property type="match status" value="1"/>
</dbReference>